<dbReference type="Gene3D" id="3.10.590.10">
    <property type="entry name" value="ph1033 like domains"/>
    <property type="match status" value="2"/>
</dbReference>
<dbReference type="InterPro" id="IPR000504">
    <property type="entry name" value="RRM_dom"/>
</dbReference>
<sequence>MTSPASPGTKSNPAGHIDPTTQRRASDSKVIVKREGGEDGSPESGHVEHQHHVSPGGVAKPVTHSSLPVPSTTAHHLNDASPHALPNKHAAAAAAAQAQAPTVGPPAHGHHASHPYTNPPDSVHYIPSHPMASTLPEQIRYSEQGYAAVRPVYPTQIYYDPTLGPVEYSVDPTHAGAHAAYPPLAATRGSPVNTYSQQTPAVPSFHPPTTTPPVPQAAWTNSPIAQPFYGSYGGMAAPPGTQHAGQPQLGEELAHGRSVYIGHAPHSAWSASPVIPAPYQFFPAYQGASPRADRLETIPQEAWPPNSAAAQVRPAYVPHAAGATTAWMSPPAAPAREPNRQSYSGPSGEEPAATAAAGAAAASAAAAAASASKAGAGAGAAVRPGPDRERKEYHPQPPARRSEWVMWVGNVPSNVSHEELWRFFNTTVPTTSTTPPASSEPWRGPSSIFLISRSSCAFVNFSSQADLDRAVPFFNGLSLRPWDPRCPRMVCRVRRKDDDLRAGVGAQRGVGMHRSWIEQHRHSERQAQLAVSPKNSLLEPPDGDHSGHDSSSAHKSSASFASTNSSFLAHHFPKRYFILKSLTTSDLEECVKTGLWKTQRHNQPILDQAFRTSQEVILIFGANRSGEFYGYAKMIGPSNNKRQSSSILRSSFTSTSGLLLATSPGGKDLPRHQKGSLPAPIREEEDIDPRDNATRAATDPYRLYGLLSPAPQRSETSASSPGVLTDETMGFGNLELSPKGGHLYVRSESPDMLEEGARRASTLDPQTLRAFERRESKPTRLGTMEQHTGSLLVPPHIRKETFDVRRESIGENVRKETFDLRRESMGGERVIVEAPDTYEAEQDADTADPLAPAFRLQWLKVGPLSFSRTRHLRNPWNGDREVKVSRDGTEVEPGVGAQLLAEWDRLDTPASGGGTKSGGGATNNSSSKTPL</sequence>
<evidence type="ECO:0000256" key="1">
    <source>
        <dbReference type="PROSITE-ProRule" id="PRU00176"/>
    </source>
</evidence>
<feature type="region of interest" description="Disordered" evidence="2">
    <location>
        <begin position="1"/>
        <end position="129"/>
    </location>
</feature>
<dbReference type="GeneID" id="87803665"/>
<feature type="compositionally biased region" description="Gly residues" evidence="2">
    <location>
        <begin position="911"/>
        <end position="921"/>
    </location>
</feature>
<proteinExistence type="predicted"/>
<dbReference type="GO" id="GO:1990247">
    <property type="term" value="F:N6-methyladenosine-containing RNA reader activity"/>
    <property type="evidence" value="ECO:0007669"/>
    <property type="project" value="TreeGrafter"/>
</dbReference>
<keyword evidence="6" id="KW-1185">Reference proteome</keyword>
<dbReference type="InterPro" id="IPR007275">
    <property type="entry name" value="YTH_domain"/>
</dbReference>
<evidence type="ECO:0000259" key="3">
    <source>
        <dbReference type="PROSITE" id="PS50102"/>
    </source>
</evidence>
<dbReference type="RefSeq" id="XP_062622820.1">
    <property type="nucleotide sequence ID" value="XM_062766836.1"/>
</dbReference>
<feature type="compositionally biased region" description="Polar residues" evidence="2">
    <location>
        <begin position="63"/>
        <end position="75"/>
    </location>
</feature>
<feature type="compositionally biased region" description="Low complexity" evidence="2">
    <location>
        <begin position="922"/>
        <end position="931"/>
    </location>
</feature>
<evidence type="ECO:0000256" key="2">
    <source>
        <dbReference type="SAM" id="MobiDB-lite"/>
    </source>
</evidence>
<keyword evidence="1" id="KW-0694">RNA-binding</keyword>
<organism evidence="5 6">
    <name type="scientific">Vanrija pseudolonga</name>
    <dbReference type="NCBI Taxonomy" id="143232"/>
    <lineage>
        <taxon>Eukaryota</taxon>
        <taxon>Fungi</taxon>
        <taxon>Dikarya</taxon>
        <taxon>Basidiomycota</taxon>
        <taxon>Agaricomycotina</taxon>
        <taxon>Tremellomycetes</taxon>
        <taxon>Trichosporonales</taxon>
        <taxon>Trichosporonaceae</taxon>
        <taxon>Vanrija</taxon>
    </lineage>
</organism>
<dbReference type="PANTHER" id="PTHR12357:SF3">
    <property type="entry name" value="YTH DOMAIN-CONTAINING PROTEIN 1"/>
    <property type="match status" value="1"/>
</dbReference>
<dbReference type="EMBL" id="CP086714">
    <property type="protein sequence ID" value="WOO76788.1"/>
    <property type="molecule type" value="Genomic_DNA"/>
</dbReference>
<feature type="domain" description="RRM" evidence="3">
    <location>
        <begin position="404"/>
        <end position="485"/>
    </location>
</feature>
<feature type="region of interest" description="Disordered" evidence="2">
    <location>
        <begin position="377"/>
        <end position="398"/>
    </location>
</feature>
<dbReference type="Gene3D" id="3.30.70.330">
    <property type="match status" value="1"/>
</dbReference>
<name>A0AAF0XZ91_9TREE</name>
<feature type="compositionally biased region" description="Low complexity" evidence="2">
    <location>
        <begin position="90"/>
        <end position="100"/>
    </location>
</feature>
<evidence type="ECO:0000259" key="4">
    <source>
        <dbReference type="PROSITE" id="PS50882"/>
    </source>
</evidence>
<dbReference type="GO" id="GO:0005654">
    <property type="term" value="C:nucleoplasm"/>
    <property type="evidence" value="ECO:0007669"/>
    <property type="project" value="TreeGrafter"/>
</dbReference>
<gene>
    <name evidence="5" type="primary">Os06g0677700</name>
    <name evidence="5" type="ORF">LOC62_01G000406</name>
</gene>
<dbReference type="PROSITE" id="PS50102">
    <property type="entry name" value="RRM"/>
    <property type="match status" value="1"/>
</dbReference>
<dbReference type="GO" id="GO:0003729">
    <property type="term" value="F:mRNA binding"/>
    <property type="evidence" value="ECO:0007669"/>
    <property type="project" value="TreeGrafter"/>
</dbReference>
<feature type="region of interest" description="Disordered" evidence="2">
    <location>
        <begin position="327"/>
        <end position="351"/>
    </location>
</feature>
<dbReference type="CDD" id="cd00590">
    <property type="entry name" value="RRM_SF"/>
    <property type="match status" value="1"/>
</dbReference>
<dbReference type="Pfam" id="PF04146">
    <property type="entry name" value="YTH"/>
    <property type="match status" value="1"/>
</dbReference>
<feature type="region of interest" description="Disordered" evidence="2">
    <location>
        <begin position="885"/>
        <end position="931"/>
    </location>
</feature>
<accession>A0AAF0XZ91</accession>
<feature type="region of interest" description="Disordered" evidence="2">
    <location>
        <begin position="193"/>
        <end position="214"/>
    </location>
</feature>
<evidence type="ECO:0000313" key="6">
    <source>
        <dbReference type="Proteomes" id="UP000827549"/>
    </source>
</evidence>
<dbReference type="AlphaFoldDB" id="A0AAF0XZ91"/>
<feature type="region of interest" description="Disordered" evidence="2">
    <location>
        <begin position="659"/>
        <end position="699"/>
    </location>
</feature>
<feature type="compositionally biased region" description="Pro residues" evidence="2">
    <location>
        <begin position="205"/>
        <end position="214"/>
    </location>
</feature>
<feature type="domain" description="YTH" evidence="4">
    <location>
        <begin position="574"/>
        <end position="707"/>
    </location>
</feature>
<dbReference type="GO" id="GO:0000398">
    <property type="term" value="P:mRNA splicing, via spliceosome"/>
    <property type="evidence" value="ECO:0007669"/>
    <property type="project" value="TreeGrafter"/>
</dbReference>
<dbReference type="SUPFAM" id="SSF54928">
    <property type="entry name" value="RNA-binding domain, RBD"/>
    <property type="match status" value="1"/>
</dbReference>
<dbReference type="PANTHER" id="PTHR12357">
    <property type="entry name" value="YTH YT521-B HOMOLOGY DOMAIN-CONTAINING"/>
    <property type="match status" value="1"/>
</dbReference>
<feature type="compositionally biased region" description="Basic and acidic residues" evidence="2">
    <location>
        <begin position="385"/>
        <end position="394"/>
    </location>
</feature>
<dbReference type="InterPro" id="IPR035979">
    <property type="entry name" value="RBD_domain_sf"/>
</dbReference>
<dbReference type="Proteomes" id="UP000827549">
    <property type="component" value="Chromosome 1"/>
</dbReference>
<dbReference type="PROSITE" id="PS50882">
    <property type="entry name" value="YTH"/>
    <property type="match status" value="2"/>
</dbReference>
<dbReference type="InterPro" id="IPR012677">
    <property type="entry name" value="Nucleotide-bd_a/b_plait_sf"/>
</dbReference>
<feature type="domain" description="YTH" evidence="4">
    <location>
        <begin position="766"/>
        <end position="903"/>
    </location>
</feature>
<protein>
    <submittedName>
        <fullName evidence="5">Zinc finger CCCH domain-containing protein 45</fullName>
    </submittedName>
</protein>
<feature type="compositionally biased region" description="Basic and acidic residues" evidence="2">
    <location>
        <begin position="24"/>
        <end position="37"/>
    </location>
</feature>
<feature type="compositionally biased region" description="Basic and acidic residues" evidence="2">
    <location>
        <begin position="542"/>
        <end position="552"/>
    </location>
</feature>
<dbReference type="InterPro" id="IPR045168">
    <property type="entry name" value="YTH_prot"/>
</dbReference>
<reference evidence="5" key="1">
    <citation type="submission" date="2023-10" db="EMBL/GenBank/DDBJ databases">
        <authorList>
            <person name="Noh H."/>
        </authorList>
    </citation>
    <scope>NUCLEOTIDE SEQUENCE</scope>
    <source>
        <strain evidence="5">DUCC4014</strain>
    </source>
</reference>
<feature type="region of interest" description="Disordered" evidence="2">
    <location>
        <begin position="522"/>
        <end position="557"/>
    </location>
</feature>
<dbReference type="GO" id="GO:0000381">
    <property type="term" value="P:regulation of alternative mRNA splicing, via spliceosome"/>
    <property type="evidence" value="ECO:0007669"/>
    <property type="project" value="TreeGrafter"/>
</dbReference>
<feature type="compositionally biased region" description="Polar residues" evidence="2">
    <location>
        <begin position="1"/>
        <end position="12"/>
    </location>
</feature>
<dbReference type="CDD" id="cd21134">
    <property type="entry name" value="YTH"/>
    <property type="match status" value="1"/>
</dbReference>
<evidence type="ECO:0000313" key="5">
    <source>
        <dbReference type="EMBL" id="WOO76788.1"/>
    </source>
</evidence>